<evidence type="ECO:0000313" key="3">
    <source>
        <dbReference type="Proteomes" id="UP000632195"/>
    </source>
</evidence>
<comment type="caution">
    <text evidence="2">The sequence shown here is derived from an EMBL/GenBank/DDBJ whole genome shotgun (WGS) entry which is preliminary data.</text>
</comment>
<dbReference type="InterPro" id="IPR018977">
    <property type="entry name" value="NurA_domain"/>
</dbReference>
<dbReference type="RefSeq" id="WP_188679725.1">
    <property type="nucleotide sequence ID" value="NZ_BMNY01000001.1"/>
</dbReference>
<dbReference type="AlphaFoldDB" id="A0AA37BQL8"/>
<proteinExistence type="predicted"/>
<sequence length="363" mass="39660">MQDGIREAIEYLGKVYRAREPGRLQVKGNSSSYEISPRNIMPIEGEWSGLIGVVDGGNQGIVEGPGCTVQFNRVYGGIWDSRSASFVEEYTEEFVSVTTVGSGEVKTALMPLSGAHALPREEDLVFRAGDPSLLGPSGRMDMSLLSSVARRFSERSMASFISSRLSDGSVLLLDGTLQSTFTNESAYLSNLVSRCRSRGVFLSALAKTSNMVTDTGVPLYHAVSTAERQSLVRPPWFMPLADIYFKDHKVRMHAVRMHPMGRIFRFEMNLEQALELEREKRTGEVMSALLSTSLDPVSPGYPYCLVHADTMARVTGDEASMLRALAVSSAFDAGLGDMLQDIVESVDYHDVLNTFVGGGDSGL</sequence>
<dbReference type="Proteomes" id="UP000632195">
    <property type="component" value="Unassembled WGS sequence"/>
</dbReference>
<feature type="domain" description="NurA" evidence="1">
    <location>
        <begin position="231"/>
        <end position="314"/>
    </location>
</feature>
<reference evidence="2" key="2">
    <citation type="submission" date="2022-09" db="EMBL/GenBank/DDBJ databases">
        <authorList>
            <person name="Sun Q."/>
            <person name="Ohkuma M."/>
        </authorList>
    </citation>
    <scope>NUCLEOTIDE SEQUENCE</scope>
    <source>
        <strain evidence="2">JCM 13583</strain>
    </source>
</reference>
<keyword evidence="3" id="KW-1185">Reference proteome</keyword>
<accession>A0AA37BQL8</accession>
<name>A0AA37BQL8_9ARCH</name>
<evidence type="ECO:0000259" key="1">
    <source>
        <dbReference type="Pfam" id="PF09376"/>
    </source>
</evidence>
<reference evidence="2" key="1">
    <citation type="journal article" date="2014" name="Int. J. Syst. Evol. Microbiol.">
        <title>Complete genome sequence of Corynebacterium casei LMG S-19264T (=DSM 44701T), isolated from a smear-ripened cheese.</title>
        <authorList>
            <consortium name="US DOE Joint Genome Institute (JGI-PGF)"/>
            <person name="Walter F."/>
            <person name="Albersmeier A."/>
            <person name="Kalinowski J."/>
            <person name="Ruckert C."/>
        </authorList>
    </citation>
    <scope>NUCLEOTIDE SEQUENCE</scope>
    <source>
        <strain evidence="2">JCM 13583</strain>
    </source>
</reference>
<protein>
    <recommendedName>
        <fullName evidence="1">NurA domain-containing protein</fullName>
    </recommendedName>
</protein>
<gene>
    <name evidence="2" type="ORF">GCM10007108_03070</name>
</gene>
<dbReference type="Pfam" id="PF09376">
    <property type="entry name" value="NurA"/>
    <property type="match status" value="1"/>
</dbReference>
<evidence type="ECO:0000313" key="2">
    <source>
        <dbReference type="EMBL" id="GGM68345.1"/>
    </source>
</evidence>
<dbReference type="EMBL" id="BMNY01000001">
    <property type="protein sequence ID" value="GGM68345.1"/>
    <property type="molecule type" value="Genomic_DNA"/>
</dbReference>
<organism evidence="2 3">
    <name type="scientific">Thermogymnomonas acidicola</name>
    <dbReference type="NCBI Taxonomy" id="399579"/>
    <lineage>
        <taxon>Archaea</taxon>
        <taxon>Methanobacteriati</taxon>
        <taxon>Thermoplasmatota</taxon>
        <taxon>Thermoplasmata</taxon>
        <taxon>Thermoplasmatales</taxon>
        <taxon>Thermogymnomonas</taxon>
    </lineage>
</organism>